<gene>
    <name evidence="2" type="ORF">CALVIDRAFT_563982</name>
</gene>
<evidence type="ECO:0000313" key="2">
    <source>
        <dbReference type="EMBL" id="KZO96511.1"/>
    </source>
</evidence>
<proteinExistence type="predicted"/>
<keyword evidence="3" id="KW-1185">Reference proteome</keyword>
<organism evidence="2 3">
    <name type="scientific">Calocera viscosa (strain TUFC12733)</name>
    <dbReference type="NCBI Taxonomy" id="1330018"/>
    <lineage>
        <taxon>Eukaryota</taxon>
        <taxon>Fungi</taxon>
        <taxon>Dikarya</taxon>
        <taxon>Basidiomycota</taxon>
        <taxon>Agaricomycotina</taxon>
        <taxon>Dacrymycetes</taxon>
        <taxon>Dacrymycetales</taxon>
        <taxon>Dacrymycetaceae</taxon>
        <taxon>Calocera</taxon>
    </lineage>
</organism>
<dbReference type="Proteomes" id="UP000076738">
    <property type="component" value="Unassembled WGS sequence"/>
</dbReference>
<evidence type="ECO:0000313" key="3">
    <source>
        <dbReference type="Proteomes" id="UP000076738"/>
    </source>
</evidence>
<dbReference type="EMBL" id="KV417284">
    <property type="protein sequence ID" value="KZO96511.1"/>
    <property type="molecule type" value="Genomic_DNA"/>
</dbReference>
<name>A0A167MAK0_CALVF</name>
<sequence>MVAEAPAQKNVKRKASRAPAVGVEPAAKKTKGKAIEAPQLLGDDIPGQYRIWSPYIKENWEDEDAKPMNLKLAPSLGTGRHLWGAFHFQVVEGVMRGGPPPKYVGDTWEFMWRGTETGEGEIMFPNDDGVLRGSITFLGDGKIKGTITGDLLGEEAEFTGRKLKTSITSTAVKGWKKTFRSMNELSFGMRQYWKEACAEQGLTRRFAYQYGKELHRCADGPAPSDTSSDES</sequence>
<reference evidence="2 3" key="1">
    <citation type="journal article" date="2016" name="Mol. Biol. Evol.">
        <title>Comparative Genomics of Early-Diverging Mushroom-Forming Fungi Provides Insights into the Origins of Lignocellulose Decay Capabilities.</title>
        <authorList>
            <person name="Nagy L.G."/>
            <person name="Riley R."/>
            <person name="Tritt A."/>
            <person name="Adam C."/>
            <person name="Daum C."/>
            <person name="Floudas D."/>
            <person name="Sun H."/>
            <person name="Yadav J.S."/>
            <person name="Pangilinan J."/>
            <person name="Larsson K.H."/>
            <person name="Matsuura K."/>
            <person name="Barry K."/>
            <person name="Labutti K."/>
            <person name="Kuo R."/>
            <person name="Ohm R.A."/>
            <person name="Bhattacharya S.S."/>
            <person name="Shirouzu T."/>
            <person name="Yoshinaga Y."/>
            <person name="Martin F.M."/>
            <person name="Grigoriev I.V."/>
            <person name="Hibbett D.S."/>
        </authorList>
    </citation>
    <scope>NUCLEOTIDE SEQUENCE [LARGE SCALE GENOMIC DNA]</scope>
    <source>
        <strain evidence="2 3">TUFC12733</strain>
    </source>
</reference>
<accession>A0A167MAK0</accession>
<protein>
    <submittedName>
        <fullName evidence="2">Uncharacterized protein</fullName>
    </submittedName>
</protein>
<evidence type="ECO:0000256" key="1">
    <source>
        <dbReference type="SAM" id="MobiDB-lite"/>
    </source>
</evidence>
<dbReference type="AlphaFoldDB" id="A0A167MAK0"/>
<dbReference type="OrthoDB" id="4121058at2759"/>
<feature type="region of interest" description="Disordered" evidence="1">
    <location>
        <begin position="1"/>
        <end position="25"/>
    </location>
</feature>